<feature type="transmembrane region" description="Helical" evidence="5">
    <location>
        <begin position="88"/>
        <end position="114"/>
    </location>
</feature>
<reference evidence="6 7" key="1">
    <citation type="submission" date="2016-10" db="EMBL/GenBank/DDBJ databases">
        <title>Draft genome sequence of Coniochaeta ligniaria NRRL30616, a lignocellulolytic fungus for bioabatement of inhibitors in plant biomass hydrolysates.</title>
        <authorList>
            <consortium name="DOE Joint Genome Institute"/>
            <person name="Jimenez D.J."/>
            <person name="Hector R.E."/>
            <person name="Riley R."/>
            <person name="Sun H."/>
            <person name="Grigoriev I.V."/>
            <person name="Van Elsas J.D."/>
            <person name="Nichols N.N."/>
        </authorList>
    </citation>
    <scope>NUCLEOTIDE SEQUENCE [LARGE SCALE GENOMIC DNA]</scope>
    <source>
        <strain evidence="6 7">NRRL 30616</strain>
    </source>
</reference>
<dbReference type="PANTHER" id="PTHR31465">
    <property type="entry name" value="PROTEIN RTA1-RELATED"/>
    <property type="match status" value="1"/>
</dbReference>
<dbReference type="FunCoup" id="A0A1J7I5S4">
    <property type="interactions" value="20"/>
</dbReference>
<dbReference type="Proteomes" id="UP000182658">
    <property type="component" value="Unassembled WGS sequence"/>
</dbReference>
<dbReference type="InterPro" id="IPR007568">
    <property type="entry name" value="RTA1"/>
</dbReference>
<feature type="transmembrane region" description="Helical" evidence="5">
    <location>
        <begin position="165"/>
        <end position="188"/>
    </location>
</feature>
<proteinExistence type="predicted"/>
<evidence type="ECO:0000256" key="2">
    <source>
        <dbReference type="ARBA" id="ARBA00022692"/>
    </source>
</evidence>
<keyword evidence="2 5" id="KW-0812">Transmembrane</keyword>
<dbReference type="STRING" id="1408157.A0A1J7I5S4"/>
<keyword evidence="7" id="KW-1185">Reference proteome</keyword>
<dbReference type="GO" id="GO:0016020">
    <property type="term" value="C:membrane"/>
    <property type="evidence" value="ECO:0007669"/>
    <property type="project" value="UniProtKB-SubCell"/>
</dbReference>
<feature type="transmembrane region" description="Helical" evidence="5">
    <location>
        <begin position="49"/>
        <end position="68"/>
    </location>
</feature>
<feature type="transmembrane region" description="Helical" evidence="5">
    <location>
        <begin position="245"/>
        <end position="264"/>
    </location>
</feature>
<dbReference type="EMBL" id="KV875111">
    <property type="protein sequence ID" value="OIW22715.1"/>
    <property type="molecule type" value="Genomic_DNA"/>
</dbReference>
<comment type="subcellular location">
    <subcellularLocation>
        <location evidence="1">Membrane</location>
        <topology evidence="1">Multi-pass membrane protein</topology>
    </subcellularLocation>
</comment>
<feature type="transmembrane region" description="Helical" evidence="5">
    <location>
        <begin position="19"/>
        <end position="42"/>
    </location>
</feature>
<keyword evidence="3 5" id="KW-1133">Transmembrane helix</keyword>
<evidence type="ECO:0000256" key="5">
    <source>
        <dbReference type="SAM" id="Phobius"/>
    </source>
</evidence>
<dbReference type="PANTHER" id="PTHR31465:SF35">
    <property type="entry name" value="RTA1 DOMAIN PROTEIN-RELATED"/>
    <property type="match status" value="1"/>
</dbReference>
<dbReference type="Pfam" id="PF04479">
    <property type="entry name" value="RTA1"/>
    <property type="match status" value="1"/>
</dbReference>
<evidence type="ECO:0000313" key="6">
    <source>
        <dbReference type="EMBL" id="OIW22715.1"/>
    </source>
</evidence>
<evidence type="ECO:0000256" key="1">
    <source>
        <dbReference type="ARBA" id="ARBA00004141"/>
    </source>
</evidence>
<keyword evidence="4 5" id="KW-0472">Membrane</keyword>
<dbReference type="OrthoDB" id="3358017at2759"/>
<accession>A0A1J7I5S4</accession>
<evidence type="ECO:0000313" key="7">
    <source>
        <dbReference type="Proteomes" id="UP000182658"/>
    </source>
</evidence>
<protein>
    <submittedName>
        <fullName evidence="6">RTA1-domain-containing protein</fullName>
    </submittedName>
</protein>
<dbReference type="AlphaFoldDB" id="A0A1J7I5S4"/>
<sequence length="309" mass="34749">MGVICNPNWQTANWTQYRYVPSVGAAVFFCLLFCVSTSLHMFQMWKTKTWFLTPLVIGCLFEFIGFAARSSSASQEPGCWKLMPYIIQSMYILLAPALFAASIYMILGRIILLTDGESRSIIKQRWLTKTFVCGDILCFTMQGGGKSGLVAAGRNNPSLGDIGNGVIIAGLVLQLLWFVFFVIVAAIFHRRMNTLPTASSAQPAVRWQSYLHTLYFVSGLIMVRSLFRVIEYIQRNHGYLLSTEAFLYVFDAVPMFIVVAWLHWKHPSEIGFLLRGLQPEKNGFSLISLRCAPSGFSKASSFPQWRSSS</sequence>
<dbReference type="InParanoid" id="A0A1J7I5S4"/>
<evidence type="ECO:0000256" key="4">
    <source>
        <dbReference type="ARBA" id="ARBA00023136"/>
    </source>
</evidence>
<name>A0A1J7I5S4_9PEZI</name>
<organism evidence="6 7">
    <name type="scientific">Coniochaeta ligniaria NRRL 30616</name>
    <dbReference type="NCBI Taxonomy" id="1408157"/>
    <lineage>
        <taxon>Eukaryota</taxon>
        <taxon>Fungi</taxon>
        <taxon>Dikarya</taxon>
        <taxon>Ascomycota</taxon>
        <taxon>Pezizomycotina</taxon>
        <taxon>Sordariomycetes</taxon>
        <taxon>Sordariomycetidae</taxon>
        <taxon>Coniochaetales</taxon>
        <taxon>Coniochaetaceae</taxon>
        <taxon>Coniochaeta</taxon>
    </lineage>
</organism>
<feature type="transmembrane region" description="Helical" evidence="5">
    <location>
        <begin position="209"/>
        <end position="230"/>
    </location>
</feature>
<evidence type="ECO:0000256" key="3">
    <source>
        <dbReference type="ARBA" id="ARBA00022989"/>
    </source>
</evidence>
<gene>
    <name evidence="6" type="ORF">CONLIGDRAFT_625811</name>
</gene>